<dbReference type="AlphaFoldDB" id="A0AAT9FLF7"/>
<name>A0AAT9FLF7_9BACT</name>
<dbReference type="NCBIfam" id="TIGR02622">
    <property type="entry name" value="CDP_4_6_dhtase"/>
    <property type="match status" value="1"/>
</dbReference>
<dbReference type="Pfam" id="PF16363">
    <property type="entry name" value="GDP_Man_Dehyd"/>
    <property type="match status" value="1"/>
</dbReference>
<dbReference type="Gene3D" id="3.40.50.720">
    <property type="entry name" value="NAD(P)-binding Rossmann-like Domain"/>
    <property type="match status" value="1"/>
</dbReference>
<accession>A0AAT9FLF7</accession>
<evidence type="ECO:0000259" key="1">
    <source>
        <dbReference type="Pfam" id="PF16363"/>
    </source>
</evidence>
<protein>
    <submittedName>
        <fullName evidence="2">CDP-glucose 4,6-dehydratase</fullName>
    </submittedName>
</protein>
<dbReference type="InterPro" id="IPR036291">
    <property type="entry name" value="NAD(P)-bd_dom_sf"/>
</dbReference>
<gene>
    <name evidence="2" type="ORF">NT6N_18070</name>
</gene>
<feature type="domain" description="NAD(P)-binding" evidence="1">
    <location>
        <begin position="13"/>
        <end position="331"/>
    </location>
</feature>
<sequence>MPFHSIYAGKKVLVTGHTGFKGSWLCEWLLGLDAEVTGYALDPLADTDLFCQLDLASRLHKDVRADLSDLQCLTKLVADLKPDFVFHLAAQPLVRLSYAIPVETFATNVMGSIHLMEALRLSNHDCSVVMVTTDKCYQNREWLSSYREQDAMGGHDPYSASKGAAEIAIASYRDSYFSSAEGPVRIASGRAGNVIGGGDWAADRIIPDCIRAIGEGKPITVRNKTATRPWQHVLEPLSGYLWLGAALSEPSVLSFQNASALAGGFNFGPSLPSNKPVSDLVREFIKHTGGEWIDASEPDAPHEASKLNLAIDKAFHLLQWQPVWDFSQTVKYTAEWYLGADSPAAARKLTQLDISNYTRDASGLAWADSR</sequence>
<dbReference type="Gene3D" id="3.90.25.10">
    <property type="entry name" value="UDP-galactose 4-epimerase, domain 1"/>
    <property type="match status" value="1"/>
</dbReference>
<evidence type="ECO:0000313" key="2">
    <source>
        <dbReference type="EMBL" id="BDS06767.1"/>
    </source>
</evidence>
<proteinExistence type="predicted"/>
<dbReference type="SUPFAM" id="SSF51735">
    <property type="entry name" value="NAD(P)-binding Rossmann-fold domains"/>
    <property type="match status" value="1"/>
</dbReference>
<dbReference type="KEGG" id="osu:NT6N_18070"/>
<reference evidence="2" key="1">
    <citation type="submission" date="2024-07" db="EMBL/GenBank/DDBJ databases">
        <title>Complete genome sequence of Verrucomicrobiaceae bacterium NT6N.</title>
        <authorList>
            <person name="Huang C."/>
            <person name="Takami H."/>
            <person name="Hamasaki K."/>
        </authorList>
    </citation>
    <scope>NUCLEOTIDE SEQUENCE</scope>
    <source>
        <strain evidence="2">NT6N</strain>
    </source>
</reference>
<dbReference type="InterPro" id="IPR016040">
    <property type="entry name" value="NAD(P)-bd_dom"/>
</dbReference>
<dbReference type="EMBL" id="AP026866">
    <property type="protein sequence ID" value="BDS06767.1"/>
    <property type="molecule type" value="Genomic_DNA"/>
</dbReference>
<dbReference type="PANTHER" id="PTHR43000">
    <property type="entry name" value="DTDP-D-GLUCOSE 4,6-DEHYDRATASE-RELATED"/>
    <property type="match status" value="1"/>
</dbReference>
<organism evidence="2">
    <name type="scientific">Oceaniferula spumae</name>
    <dbReference type="NCBI Taxonomy" id="2979115"/>
    <lineage>
        <taxon>Bacteria</taxon>
        <taxon>Pseudomonadati</taxon>
        <taxon>Verrucomicrobiota</taxon>
        <taxon>Verrucomicrobiia</taxon>
        <taxon>Verrucomicrobiales</taxon>
        <taxon>Verrucomicrobiaceae</taxon>
        <taxon>Oceaniferula</taxon>
    </lineage>
</organism>
<dbReference type="InterPro" id="IPR013445">
    <property type="entry name" value="CDP_4_6_deHydtase"/>
</dbReference>